<dbReference type="RefSeq" id="WP_255199042.1">
    <property type="nucleotide sequence ID" value="NZ_CP053832.1"/>
</dbReference>
<keyword evidence="2" id="KW-0812">Transmembrane</keyword>
<sequence length="340" mass="38598">MKENYLDKIDNALLSKQQNEVQMINLGLAVVVLLFGYLLAFGPAQDYFDAKQSALDNVEKKLDEVNKYLKNNNDTTIAQYENTLRQEDDNLKYVRAQNDYFDNKLRELSYITYNEKNWAKFLDFLTTAAKENNIKVFSLESKNLKVVEKEVQPMLDVSLNMEGGFHNVLKYINSIEESEMVVDLNGMDINSTLPNLIGGNIKISVWGDEISMKKILILAVLAAGVYAAPDMSAYEDKFNALSQKRVGLSDKDILSLKSPFPVEDLKSTISDDIKDTDLVGKELNAIVADRVRINKDWYKIGDSIGTFEIKKINEKSVIIENEKKSLELKLKQGNKNVKIN</sequence>
<reference evidence="3 4" key="1">
    <citation type="submission" date="2020-05" db="EMBL/GenBank/DDBJ databases">
        <title>Complete genome sequencing of Campylobacter and Arcobacter type strains.</title>
        <authorList>
            <person name="Miller W.G."/>
            <person name="Yee E."/>
        </authorList>
    </citation>
    <scope>NUCLEOTIDE SEQUENCE [LARGE SCALE GENOMIC DNA]</scope>
    <source>
        <strain evidence="3 4">LMG 6451</strain>
    </source>
</reference>
<evidence type="ECO:0000256" key="1">
    <source>
        <dbReference type="SAM" id="Coils"/>
    </source>
</evidence>
<dbReference type="GeneID" id="77176741"/>
<dbReference type="Gene3D" id="3.30.70.60">
    <property type="match status" value="1"/>
</dbReference>
<dbReference type="Proteomes" id="UP000509722">
    <property type="component" value="Chromosome"/>
</dbReference>
<feature type="transmembrane region" description="Helical" evidence="2">
    <location>
        <begin position="21"/>
        <end position="42"/>
    </location>
</feature>
<keyword evidence="2" id="KW-1133">Transmembrane helix</keyword>
<proteinExistence type="predicted"/>
<protein>
    <submittedName>
        <fullName evidence="3">Membrane protein</fullName>
    </submittedName>
</protein>
<evidence type="ECO:0000313" key="3">
    <source>
        <dbReference type="EMBL" id="QKF84336.1"/>
    </source>
</evidence>
<gene>
    <name evidence="3" type="ORF">CURT_0849</name>
</gene>
<feature type="coiled-coil region" evidence="1">
    <location>
        <begin position="55"/>
        <end position="97"/>
    </location>
</feature>
<accession>A0AAE7E9X7</accession>
<dbReference type="AlphaFoldDB" id="A0AAE7E9X7"/>
<dbReference type="EMBL" id="CP053832">
    <property type="protein sequence ID" value="QKF84336.1"/>
    <property type="molecule type" value="Genomic_DNA"/>
</dbReference>
<dbReference type="InterPro" id="IPR007445">
    <property type="entry name" value="PilO"/>
</dbReference>
<evidence type="ECO:0000313" key="4">
    <source>
        <dbReference type="Proteomes" id="UP000509722"/>
    </source>
</evidence>
<dbReference type="InterPro" id="IPR014717">
    <property type="entry name" value="Transl_elong_EF1B/ribsomal_bS6"/>
</dbReference>
<dbReference type="Pfam" id="PF04350">
    <property type="entry name" value="PilO"/>
    <property type="match status" value="1"/>
</dbReference>
<name>A0AAE7E9X7_9BACT</name>
<keyword evidence="1" id="KW-0175">Coiled coil</keyword>
<organism evidence="3 4">
    <name type="scientific">Campylobacter ureolyticus</name>
    <dbReference type="NCBI Taxonomy" id="827"/>
    <lineage>
        <taxon>Bacteria</taxon>
        <taxon>Pseudomonadati</taxon>
        <taxon>Campylobacterota</taxon>
        <taxon>Epsilonproteobacteria</taxon>
        <taxon>Campylobacterales</taxon>
        <taxon>Campylobacteraceae</taxon>
        <taxon>Campylobacter</taxon>
    </lineage>
</organism>
<evidence type="ECO:0000256" key="2">
    <source>
        <dbReference type="SAM" id="Phobius"/>
    </source>
</evidence>
<keyword evidence="2" id="KW-0472">Membrane</keyword>